<dbReference type="AlphaFoldDB" id="A0A427AEK0"/>
<reference evidence="1 2" key="1">
    <citation type="journal article" date="2014" name="Agronomy (Basel)">
        <title>A Draft Genome Sequence for Ensete ventricosum, the Drought-Tolerant Tree Against Hunger.</title>
        <authorList>
            <person name="Harrison J."/>
            <person name="Moore K.A."/>
            <person name="Paszkiewicz K."/>
            <person name="Jones T."/>
            <person name="Grant M."/>
            <person name="Ambacheew D."/>
            <person name="Muzemil S."/>
            <person name="Studholme D.J."/>
        </authorList>
    </citation>
    <scope>NUCLEOTIDE SEQUENCE [LARGE SCALE GENOMIC DNA]</scope>
</reference>
<accession>A0A427AEK0</accession>
<dbReference type="EMBL" id="AMZH03002720">
    <property type="protein sequence ID" value="RRT74632.1"/>
    <property type="molecule type" value="Genomic_DNA"/>
</dbReference>
<sequence>MRVNFSRWKIETQPSGSRARNEYFRFHKTPNASMVNITAIHLEGDVIQCQEHRCKKGRLLVIEPIEDPKLEDIDLEYEEEEVEEEPQLAISILHALAGYANPQTMKIDRFLKHQLITILIDTESTNNCMDSKVACSLVKLVTRGQEITTNFYLMQLDDYEVVLSIKLLSTLGDVF</sequence>
<gene>
    <name evidence="1" type="ORF">B296_00032138</name>
</gene>
<name>A0A427AEK0_ENSVE</name>
<comment type="caution">
    <text evidence="1">The sequence shown here is derived from an EMBL/GenBank/DDBJ whole genome shotgun (WGS) entry which is preliminary data.</text>
</comment>
<dbReference type="Proteomes" id="UP000287651">
    <property type="component" value="Unassembled WGS sequence"/>
</dbReference>
<evidence type="ECO:0000313" key="1">
    <source>
        <dbReference type="EMBL" id="RRT74632.1"/>
    </source>
</evidence>
<proteinExistence type="predicted"/>
<protein>
    <submittedName>
        <fullName evidence="1">Uncharacterized protein</fullName>
    </submittedName>
</protein>
<evidence type="ECO:0000313" key="2">
    <source>
        <dbReference type="Proteomes" id="UP000287651"/>
    </source>
</evidence>
<organism evidence="1 2">
    <name type="scientific">Ensete ventricosum</name>
    <name type="common">Abyssinian banana</name>
    <name type="synonym">Musa ensete</name>
    <dbReference type="NCBI Taxonomy" id="4639"/>
    <lineage>
        <taxon>Eukaryota</taxon>
        <taxon>Viridiplantae</taxon>
        <taxon>Streptophyta</taxon>
        <taxon>Embryophyta</taxon>
        <taxon>Tracheophyta</taxon>
        <taxon>Spermatophyta</taxon>
        <taxon>Magnoliopsida</taxon>
        <taxon>Liliopsida</taxon>
        <taxon>Zingiberales</taxon>
        <taxon>Musaceae</taxon>
        <taxon>Ensete</taxon>
    </lineage>
</organism>